<name>A0ABQ9VE40_SAGOE</name>
<sequence length="81" mass="8569">MEKETEPKPSRVGHGVCLLHVAPRGSMSAASVCSNPTGLVQKEPQGSCSSLNSFIDAVVLKRKYPHEMSSTGTGDLSMIPI</sequence>
<organism evidence="1 2">
    <name type="scientific">Saguinus oedipus</name>
    <name type="common">Cotton-top tamarin</name>
    <name type="synonym">Oedipomidas oedipus</name>
    <dbReference type="NCBI Taxonomy" id="9490"/>
    <lineage>
        <taxon>Eukaryota</taxon>
        <taxon>Metazoa</taxon>
        <taxon>Chordata</taxon>
        <taxon>Craniata</taxon>
        <taxon>Vertebrata</taxon>
        <taxon>Euteleostomi</taxon>
        <taxon>Mammalia</taxon>
        <taxon>Eutheria</taxon>
        <taxon>Euarchontoglires</taxon>
        <taxon>Primates</taxon>
        <taxon>Haplorrhini</taxon>
        <taxon>Platyrrhini</taxon>
        <taxon>Cebidae</taxon>
        <taxon>Callitrichinae</taxon>
        <taxon>Saguinus</taxon>
    </lineage>
</organism>
<comment type="caution">
    <text evidence="1">The sequence shown here is derived from an EMBL/GenBank/DDBJ whole genome shotgun (WGS) entry which is preliminary data.</text>
</comment>
<reference evidence="1 2" key="1">
    <citation type="submission" date="2023-05" db="EMBL/GenBank/DDBJ databases">
        <title>B98-5 Cell Line De Novo Hybrid Assembly: An Optical Mapping Approach.</title>
        <authorList>
            <person name="Kananen K."/>
            <person name="Auerbach J.A."/>
            <person name="Kautto E."/>
            <person name="Blachly J.S."/>
        </authorList>
    </citation>
    <scope>NUCLEOTIDE SEQUENCE [LARGE SCALE GENOMIC DNA]</scope>
    <source>
        <strain evidence="1">B95-8</strain>
        <tissue evidence="1">Cell line</tissue>
    </source>
</reference>
<dbReference type="EMBL" id="JASSZA010000006">
    <property type="protein sequence ID" value="KAK2107608.1"/>
    <property type="molecule type" value="Genomic_DNA"/>
</dbReference>
<dbReference type="Proteomes" id="UP001266305">
    <property type="component" value="Unassembled WGS sequence"/>
</dbReference>
<evidence type="ECO:0000313" key="1">
    <source>
        <dbReference type="EMBL" id="KAK2107608.1"/>
    </source>
</evidence>
<proteinExistence type="predicted"/>
<keyword evidence="2" id="KW-1185">Reference proteome</keyword>
<evidence type="ECO:0000313" key="2">
    <source>
        <dbReference type="Proteomes" id="UP001266305"/>
    </source>
</evidence>
<protein>
    <submittedName>
        <fullName evidence="1">Uncharacterized protein</fullName>
    </submittedName>
</protein>
<feature type="non-terminal residue" evidence="1">
    <location>
        <position position="81"/>
    </location>
</feature>
<gene>
    <name evidence="1" type="ORF">P7K49_012773</name>
</gene>
<accession>A0ABQ9VE40</accession>